<reference evidence="1 2" key="1">
    <citation type="journal article" date="2020" name="Biotechnol. Biofuels">
        <title>New insights from the biogas microbiome by comprehensive genome-resolved metagenomics of nearly 1600 species originating from multiple anaerobic digesters.</title>
        <authorList>
            <person name="Campanaro S."/>
            <person name="Treu L."/>
            <person name="Rodriguez-R L.M."/>
            <person name="Kovalovszki A."/>
            <person name="Ziels R.M."/>
            <person name="Maus I."/>
            <person name="Zhu X."/>
            <person name="Kougias P.G."/>
            <person name="Basile A."/>
            <person name="Luo G."/>
            <person name="Schluter A."/>
            <person name="Konstantinidis K.T."/>
            <person name="Angelidaki I."/>
        </authorList>
    </citation>
    <scope>NUCLEOTIDE SEQUENCE [LARGE SCALE GENOMIC DNA]</scope>
    <source>
        <strain evidence="1">AS06rmzACSIP_65</strain>
    </source>
</reference>
<sequence>MAEKEVPNQFACDEAFAMYMDEKTKKIIQAAMVLDVYSKNASPKELLGRVLVELGDEDDNESTFFEQVNKMEAILYEIGDLPSN</sequence>
<organism evidence="1 2">
    <name type="scientific">Candidatus Dojkabacteria bacterium</name>
    <dbReference type="NCBI Taxonomy" id="2099670"/>
    <lineage>
        <taxon>Bacteria</taxon>
        <taxon>Candidatus Dojkabacteria</taxon>
    </lineage>
</organism>
<evidence type="ECO:0000313" key="1">
    <source>
        <dbReference type="EMBL" id="NLD25375.1"/>
    </source>
</evidence>
<protein>
    <submittedName>
        <fullName evidence="1">Uncharacterized protein</fullName>
    </submittedName>
</protein>
<proteinExistence type="predicted"/>
<evidence type="ECO:0000313" key="2">
    <source>
        <dbReference type="Proteomes" id="UP000545876"/>
    </source>
</evidence>
<dbReference type="EMBL" id="JAAZBX010000006">
    <property type="protein sequence ID" value="NLD25375.1"/>
    <property type="molecule type" value="Genomic_DNA"/>
</dbReference>
<gene>
    <name evidence="1" type="ORF">GX656_01905</name>
</gene>
<name>A0A847D0D7_9BACT</name>
<dbReference type="AlphaFoldDB" id="A0A847D0D7"/>
<dbReference type="Proteomes" id="UP000545876">
    <property type="component" value="Unassembled WGS sequence"/>
</dbReference>
<accession>A0A847D0D7</accession>
<comment type="caution">
    <text evidence="1">The sequence shown here is derived from an EMBL/GenBank/DDBJ whole genome shotgun (WGS) entry which is preliminary data.</text>
</comment>